<comment type="caution">
    <text evidence="1">The sequence shown here is derived from an EMBL/GenBank/DDBJ whole genome shotgun (WGS) entry which is preliminary data.</text>
</comment>
<name>A0A8H3LYU2_9GLOM</name>
<dbReference type="EMBL" id="BLAL01000236">
    <property type="protein sequence ID" value="GES94531.1"/>
    <property type="molecule type" value="Genomic_DNA"/>
</dbReference>
<gene>
    <name evidence="1" type="ORF">RCL2_002126800</name>
</gene>
<evidence type="ECO:0000313" key="2">
    <source>
        <dbReference type="Proteomes" id="UP000615446"/>
    </source>
</evidence>
<proteinExistence type="predicted"/>
<dbReference type="OrthoDB" id="2387273at2759"/>
<evidence type="ECO:0000313" key="1">
    <source>
        <dbReference type="EMBL" id="GES94531.1"/>
    </source>
</evidence>
<sequence>MLPLPDSCDHCRKKLDDGEVLICGHGYHFECYQMMEYGYRYYEKYYKRRIYNESLTEENEMIEKVEANRSQEVHEELLNTLINVNTW</sequence>
<protein>
    <submittedName>
        <fullName evidence="1">Uncharacterized protein</fullName>
    </submittedName>
</protein>
<dbReference type="Proteomes" id="UP000615446">
    <property type="component" value="Unassembled WGS sequence"/>
</dbReference>
<organism evidence="1 2">
    <name type="scientific">Rhizophagus clarus</name>
    <dbReference type="NCBI Taxonomy" id="94130"/>
    <lineage>
        <taxon>Eukaryota</taxon>
        <taxon>Fungi</taxon>
        <taxon>Fungi incertae sedis</taxon>
        <taxon>Mucoromycota</taxon>
        <taxon>Glomeromycotina</taxon>
        <taxon>Glomeromycetes</taxon>
        <taxon>Glomerales</taxon>
        <taxon>Glomeraceae</taxon>
        <taxon>Rhizophagus</taxon>
    </lineage>
</organism>
<dbReference type="AlphaFoldDB" id="A0A8H3LYU2"/>
<accession>A0A8H3LYU2</accession>
<reference evidence="1" key="1">
    <citation type="submission" date="2019-10" db="EMBL/GenBank/DDBJ databases">
        <title>Conservation and host-specific expression of non-tandemly repeated heterogenous ribosome RNA gene in arbuscular mycorrhizal fungi.</title>
        <authorList>
            <person name="Maeda T."/>
            <person name="Kobayashi Y."/>
            <person name="Nakagawa T."/>
            <person name="Ezawa T."/>
            <person name="Yamaguchi K."/>
            <person name="Bino T."/>
            <person name="Nishimoto Y."/>
            <person name="Shigenobu S."/>
            <person name="Kawaguchi M."/>
        </authorList>
    </citation>
    <scope>NUCLEOTIDE SEQUENCE</scope>
    <source>
        <strain evidence="1">HR1</strain>
    </source>
</reference>